<dbReference type="AlphaFoldDB" id="A0AA48RGI7"/>
<evidence type="ECO:0000256" key="2">
    <source>
        <dbReference type="SAM" id="Phobius"/>
    </source>
</evidence>
<protein>
    <submittedName>
        <fullName evidence="4">Alkaline phosphatase</fullName>
    </submittedName>
</protein>
<keyword evidence="5" id="KW-1185">Reference proteome</keyword>
<proteinExistence type="inferred from homology"/>
<keyword evidence="2" id="KW-0472">Membrane</keyword>
<feature type="domain" description="VTT" evidence="3">
    <location>
        <begin position="36"/>
        <end position="162"/>
    </location>
</feature>
<keyword evidence="2" id="KW-0812">Transmembrane</keyword>
<dbReference type="Proteomes" id="UP001189619">
    <property type="component" value="Chromosome"/>
</dbReference>
<evidence type="ECO:0000259" key="3">
    <source>
        <dbReference type="Pfam" id="PF09335"/>
    </source>
</evidence>
<dbReference type="Pfam" id="PF09335">
    <property type="entry name" value="VTT_dom"/>
    <property type="match status" value="1"/>
</dbReference>
<organism evidence="4 5">
    <name type="scientific">Brevibacillus aydinogluensis</name>
    <dbReference type="NCBI Taxonomy" id="927786"/>
    <lineage>
        <taxon>Bacteria</taxon>
        <taxon>Bacillati</taxon>
        <taxon>Bacillota</taxon>
        <taxon>Bacilli</taxon>
        <taxon>Bacillales</taxon>
        <taxon>Paenibacillaceae</taxon>
        <taxon>Brevibacillus</taxon>
    </lineage>
</organism>
<reference evidence="4" key="1">
    <citation type="submission" date="2023-07" db="EMBL/GenBank/DDBJ databases">
        <authorList>
            <person name="Ivanov I."/>
            <person name="Teneva D."/>
            <person name="Stoikov I."/>
        </authorList>
    </citation>
    <scope>NUCLEOTIDE SEQUENCE</scope>
    <source>
        <strain evidence="4">4475</strain>
    </source>
</reference>
<dbReference type="EMBL" id="OY569118">
    <property type="protein sequence ID" value="CAJ1001796.1"/>
    <property type="molecule type" value="Genomic_DNA"/>
</dbReference>
<name>A0AA48RGI7_9BACL</name>
<dbReference type="InterPro" id="IPR032816">
    <property type="entry name" value="VTT_dom"/>
</dbReference>
<dbReference type="PANTHER" id="PTHR42709">
    <property type="entry name" value="ALKALINE PHOSPHATASE LIKE PROTEIN"/>
    <property type="match status" value="1"/>
</dbReference>
<feature type="transmembrane region" description="Helical" evidence="2">
    <location>
        <begin position="144"/>
        <end position="165"/>
    </location>
</feature>
<feature type="transmembrane region" description="Helical" evidence="2">
    <location>
        <begin position="171"/>
        <end position="196"/>
    </location>
</feature>
<dbReference type="InterPro" id="IPR051311">
    <property type="entry name" value="DedA_domain"/>
</dbReference>
<evidence type="ECO:0000256" key="1">
    <source>
        <dbReference type="ARBA" id="ARBA00010792"/>
    </source>
</evidence>
<dbReference type="KEGG" id="bayd:BSPP4475_05645"/>
<dbReference type="GO" id="GO:0005886">
    <property type="term" value="C:plasma membrane"/>
    <property type="evidence" value="ECO:0007669"/>
    <property type="project" value="TreeGrafter"/>
</dbReference>
<comment type="similarity">
    <text evidence="1">Belongs to the DedA family.</text>
</comment>
<evidence type="ECO:0000313" key="4">
    <source>
        <dbReference type="EMBL" id="CAJ1001796.1"/>
    </source>
</evidence>
<evidence type="ECO:0000313" key="5">
    <source>
        <dbReference type="Proteomes" id="UP001189619"/>
    </source>
</evidence>
<gene>
    <name evidence="4" type="ORF">BSPP4475_05645</name>
</gene>
<sequence length="211" mass="24193">MNEINEIVTVFGGYISQYGYGALFGLFFLGILGMPLPEETLLVFSGFLVSTGQLKYVPTFLVCFLGSITAMTTAYWIGRTLGFVFIERYGKRLGLGYALYRKTEDWFNRVGKWALPLGYFIPGIRQFTAYFAGITRLPFPTFMLYTYTGGLFWCALFVTIGWQLGERWEQLFVLVARNLAVFFLALLAVIVCWSYWRKRKAAAKTKREELP</sequence>
<keyword evidence="2" id="KW-1133">Transmembrane helix</keyword>
<feature type="transmembrane region" description="Helical" evidence="2">
    <location>
        <begin position="56"/>
        <end position="78"/>
    </location>
</feature>
<accession>A0AA48RGI7</accession>
<dbReference type="PANTHER" id="PTHR42709:SF9">
    <property type="entry name" value="ALKALINE PHOSPHATASE LIKE PROTEIN"/>
    <property type="match status" value="1"/>
</dbReference>
<feature type="transmembrane region" description="Helical" evidence="2">
    <location>
        <begin position="18"/>
        <end position="36"/>
    </location>
</feature>